<keyword evidence="3" id="KW-0963">Cytoplasm</keyword>
<dbReference type="Pfam" id="PF00685">
    <property type="entry name" value="Sulfotransfer_1"/>
    <property type="match status" value="2"/>
</dbReference>
<proteinExistence type="inferred from homology"/>
<comment type="subcellular location">
    <subcellularLocation>
        <location evidence="1">Cytoplasm</location>
    </subcellularLocation>
</comment>
<evidence type="ECO:0000256" key="1">
    <source>
        <dbReference type="ARBA" id="ARBA00004496"/>
    </source>
</evidence>
<dbReference type="PANTHER" id="PTHR11783">
    <property type="entry name" value="SULFOTRANSFERASE SULT"/>
    <property type="match status" value="1"/>
</dbReference>
<gene>
    <name evidence="7" type="ORF">A6R68_07299</name>
</gene>
<protein>
    <recommendedName>
        <fullName evidence="5">Sulfotransferase</fullName>
        <ecNumber evidence="5">2.8.2.-</ecNumber>
    </recommendedName>
</protein>
<dbReference type="OrthoDB" id="205623at2759"/>
<feature type="domain" description="Sulfotransferase" evidence="6">
    <location>
        <begin position="33"/>
        <end position="276"/>
    </location>
</feature>
<dbReference type="GO" id="GO:0008146">
    <property type="term" value="F:sulfotransferase activity"/>
    <property type="evidence" value="ECO:0007669"/>
    <property type="project" value="InterPro"/>
</dbReference>
<comment type="similarity">
    <text evidence="2 5">Belongs to the sulfotransferase 1 family.</text>
</comment>
<dbReference type="Gene3D" id="3.40.50.300">
    <property type="entry name" value="P-loop containing nucleotide triphosphate hydrolases"/>
    <property type="match status" value="2"/>
</dbReference>
<keyword evidence="8" id="KW-1185">Reference proteome</keyword>
<evidence type="ECO:0000256" key="2">
    <source>
        <dbReference type="ARBA" id="ARBA00005771"/>
    </source>
</evidence>
<evidence type="ECO:0000256" key="4">
    <source>
        <dbReference type="ARBA" id="ARBA00022679"/>
    </source>
</evidence>
<dbReference type="GO" id="GO:0005737">
    <property type="term" value="C:cytoplasm"/>
    <property type="evidence" value="ECO:0007669"/>
    <property type="project" value="UniProtKB-SubCell"/>
</dbReference>
<name>A0A1A6GD38_NEOLE</name>
<evidence type="ECO:0000256" key="3">
    <source>
        <dbReference type="ARBA" id="ARBA00022490"/>
    </source>
</evidence>
<dbReference type="EC" id="2.8.2.-" evidence="5"/>
<sequence length="342" mass="40375">MSDYNWFEGIPFPAINFKKELFGEIRNKFVMRDEDIVILTYPKSGTNWLVEIVCLIQAKGDPKWIQSVFTWDRSPWIETPNGYSLLINKEGPRLMRSHLPFHLFPRSLFCSKAKVIYLIRNPRDVLVSGYFFWSQSNIAKKAESLRTYFEWFLKGNVPYGSWFEHTRAWLSMREWDNFLLLSYEDMKKDGRGTIKKICDFLGNKLELDELDLVVKYSTFQSMKENNMSNYSLLTRDEIPNGLVLLRTGTTGDWKNHFTVAQAETFDKEFQEKMAGFPPGLKDEGLELVEEKMAEEVHWEKILRKRRVIYLIRNPRDVLVSGYFCWGKTNLIRKPESLGNYFE</sequence>
<evidence type="ECO:0000313" key="8">
    <source>
        <dbReference type="Proteomes" id="UP000092124"/>
    </source>
</evidence>
<evidence type="ECO:0000313" key="7">
    <source>
        <dbReference type="EMBL" id="OBS64161.1"/>
    </source>
</evidence>
<dbReference type="SUPFAM" id="SSF52540">
    <property type="entry name" value="P-loop containing nucleoside triphosphate hydrolases"/>
    <property type="match status" value="2"/>
</dbReference>
<dbReference type="AlphaFoldDB" id="A0A1A6GD38"/>
<accession>A0A1A6GD38</accession>
<dbReference type="InterPro" id="IPR000863">
    <property type="entry name" value="Sulfotransferase_dom"/>
</dbReference>
<reference evidence="7 8" key="1">
    <citation type="submission" date="2016-06" db="EMBL/GenBank/DDBJ databases">
        <title>The Draft Genome Sequence and Annotation of the Desert Woodrat Neotoma lepida.</title>
        <authorList>
            <person name="Campbell M."/>
            <person name="Oakeson K.F."/>
            <person name="Yandell M."/>
            <person name="Halpert J.R."/>
            <person name="Dearing D."/>
        </authorList>
    </citation>
    <scope>NUCLEOTIDE SEQUENCE [LARGE SCALE GENOMIC DNA]</scope>
    <source>
        <strain evidence="7">417</strain>
        <tissue evidence="7">Liver</tissue>
    </source>
</reference>
<comment type="caution">
    <text evidence="7">The sequence shown here is derived from an EMBL/GenBank/DDBJ whole genome shotgun (WGS) entry which is preliminary data.</text>
</comment>
<evidence type="ECO:0000256" key="5">
    <source>
        <dbReference type="RuleBase" id="RU361155"/>
    </source>
</evidence>
<dbReference type="FunFam" id="3.40.50.300:FF:000433">
    <property type="entry name" value="Estrogen sulfotransferase"/>
    <property type="match status" value="1"/>
</dbReference>
<feature type="domain" description="Sulfotransferase" evidence="6">
    <location>
        <begin position="303"/>
        <end position="342"/>
    </location>
</feature>
<dbReference type="EMBL" id="LZPO01097323">
    <property type="protein sequence ID" value="OBS64161.1"/>
    <property type="molecule type" value="Genomic_DNA"/>
</dbReference>
<dbReference type="Proteomes" id="UP000092124">
    <property type="component" value="Unassembled WGS sequence"/>
</dbReference>
<evidence type="ECO:0000259" key="6">
    <source>
        <dbReference type="Pfam" id="PF00685"/>
    </source>
</evidence>
<keyword evidence="4 5" id="KW-0808">Transferase</keyword>
<feature type="non-terminal residue" evidence="7">
    <location>
        <position position="342"/>
    </location>
</feature>
<dbReference type="STRING" id="56216.A0A1A6GD38"/>
<organism evidence="7 8">
    <name type="scientific">Neotoma lepida</name>
    <name type="common">Desert woodrat</name>
    <dbReference type="NCBI Taxonomy" id="56216"/>
    <lineage>
        <taxon>Eukaryota</taxon>
        <taxon>Metazoa</taxon>
        <taxon>Chordata</taxon>
        <taxon>Craniata</taxon>
        <taxon>Vertebrata</taxon>
        <taxon>Euteleostomi</taxon>
        <taxon>Mammalia</taxon>
        <taxon>Eutheria</taxon>
        <taxon>Euarchontoglires</taxon>
        <taxon>Glires</taxon>
        <taxon>Rodentia</taxon>
        <taxon>Myomorpha</taxon>
        <taxon>Muroidea</taxon>
        <taxon>Cricetidae</taxon>
        <taxon>Neotominae</taxon>
        <taxon>Neotoma</taxon>
    </lineage>
</organism>
<dbReference type="InterPro" id="IPR027417">
    <property type="entry name" value="P-loop_NTPase"/>
</dbReference>